<accession>A0ACC2F950</accession>
<dbReference type="EMBL" id="CM055759">
    <property type="protein sequence ID" value="KAJ7987880.1"/>
    <property type="molecule type" value="Genomic_DNA"/>
</dbReference>
<evidence type="ECO:0000313" key="1">
    <source>
        <dbReference type="EMBL" id="KAJ7987880.1"/>
    </source>
</evidence>
<gene>
    <name evidence="1" type="ORF">DPEC_G00331180</name>
</gene>
<dbReference type="Proteomes" id="UP001157502">
    <property type="component" value="Chromosome 32"/>
</dbReference>
<protein>
    <submittedName>
        <fullName evidence="1">Uncharacterized protein</fullName>
    </submittedName>
</protein>
<name>A0ACC2F950_DALPE</name>
<reference evidence="1" key="1">
    <citation type="submission" date="2021-05" db="EMBL/GenBank/DDBJ databases">
        <authorList>
            <person name="Pan Q."/>
            <person name="Jouanno E."/>
            <person name="Zahm M."/>
            <person name="Klopp C."/>
            <person name="Cabau C."/>
            <person name="Louis A."/>
            <person name="Berthelot C."/>
            <person name="Parey E."/>
            <person name="Roest Crollius H."/>
            <person name="Montfort J."/>
            <person name="Robinson-Rechavi M."/>
            <person name="Bouchez O."/>
            <person name="Lampietro C."/>
            <person name="Lopez Roques C."/>
            <person name="Donnadieu C."/>
            <person name="Postlethwait J."/>
            <person name="Bobe J."/>
            <person name="Dillon D."/>
            <person name="Chandos A."/>
            <person name="von Hippel F."/>
            <person name="Guiguen Y."/>
        </authorList>
    </citation>
    <scope>NUCLEOTIDE SEQUENCE</scope>
    <source>
        <strain evidence="1">YG-Jan2019</strain>
    </source>
</reference>
<sequence>MYSVDPACPIVREHDVFNSRNSRETSDKLLTAASYPSSCLFASVCGPSDGKRGGPTFSGRPEGHCDPDRPLQDGDSANMPEYQGASHKTPGHINSVSNC</sequence>
<keyword evidence="2" id="KW-1185">Reference proteome</keyword>
<evidence type="ECO:0000313" key="2">
    <source>
        <dbReference type="Proteomes" id="UP001157502"/>
    </source>
</evidence>
<organism evidence="1 2">
    <name type="scientific">Dallia pectoralis</name>
    <name type="common">Alaska blackfish</name>
    <dbReference type="NCBI Taxonomy" id="75939"/>
    <lineage>
        <taxon>Eukaryota</taxon>
        <taxon>Metazoa</taxon>
        <taxon>Chordata</taxon>
        <taxon>Craniata</taxon>
        <taxon>Vertebrata</taxon>
        <taxon>Euteleostomi</taxon>
        <taxon>Actinopterygii</taxon>
        <taxon>Neopterygii</taxon>
        <taxon>Teleostei</taxon>
        <taxon>Protacanthopterygii</taxon>
        <taxon>Esociformes</taxon>
        <taxon>Umbridae</taxon>
        <taxon>Dallia</taxon>
    </lineage>
</organism>
<proteinExistence type="predicted"/>
<comment type="caution">
    <text evidence="1">The sequence shown here is derived from an EMBL/GenBank/DDBJ whole genome shotgun (WGS) entry which is preliminary data.</text>
</comment>